<dbReference type="Pfam" id="PF05545">
    <property type="entry name" value="FixQ"/>
    <property type="match status" value="1"/>
</dbReference>
<keyword evidence="2" id="KW-0472">Membrane</keyword>
<comment type="caution">
    <text evidence="3">The sequence shown here is derived from an EMBL/GenBank/DDBJ whole genome shotgun (WGS) entry which is preliminary data.</text>
</comment>
<evidence type="ECO:0000256" key="1">
    <source>
        <dbReference type="SAM" id="MobiDB-lite"/>
    </source>
</evidence>
<dbReference type="RefSeq" id="WP_305944760.1">
    <property type="nucleotide sequence ID" value="NZ_JAUZVY010000002.1"/>
</dbReference>
<keyword evidence="2" id="KW-1133">Transmembrane helix</keyword>
<proteinExistence type="predicted"/>
<feature type="transmembrane region" description="Helical" evidence="2">
    <location>
        <begin position="6"/>
        <end position="27"/>
    </location>
</feature>
<dbReference type="Proteomes" id="UP001236258">
    <property type="component" value="Unassembled WGS sequence"/>
</dbReference>
<sequence length="63" mass="7136">METATLMHTVLTVLLFVGFVGLVIWAYSKGRKKDFDEAANLVFDDEPKPAKPSQKQQQESDHE</sequence>
<evidence type="ECO:0000313" key="4">
    <source>
        <dbReference type="Proteomes" id="UP001236258"/>
    </source>
</evidence>
<protein>
    <submittedName>
        <fullName evidence="3">Cbb3-type cytochrome c oxidase subunit 3</fullName>
    </submittedName>
</protein>
<feature type="region of interest" description="Disordered" evidence="1">
    <location>
        <begin position="43"/>
        <end position="63"/>
    </location>
</feature>
<reference evidence="3 4" key="1">
    <citation type="submission" date="2023-08" db="EMBL/GenBank/DDBJ databases">
        <authorList>
            <person name="Joshi A."/>
            <person name="Thite S."/>
        </authorList>
    </citation>
    <scope>NUCLEOTIDE SEQUENCE [LARGE SCALE GENOMIC DNA]</scope>
    <source>
        <strain evidence="3 4">1E1</strain>
    </source>
</reference>
<accession>A0ABT9GNT9</accession>
<dbReference type="InterPro" id="IPR008621">
    <property type="entry name" value="Cbb3-typ_cyt_oxidase_comp"/>
</dbReference>
<evidence type="ECO:0000256" key="2">
    <source>
        <dbReference type="SAM" id="Phobius"/>
    </source>
</evidence>
<gene>
    <name evidence="3" type="ORF">Q3O59_06275</name>
</gene>
<dbReference type="EMBL" id="JAUZVY010000002">
    <property type="protein sequence ID" value="MDP4528636.1"/>
    <property type="molecule type" value="Genomic_DNA"/>
</dbReference>
<keyword evidence="2" id="KW-0812">Transmembrane</keyword>
<name>A0ABT9GNT9_9GAMM</name>
<keyword evidence="4" id="KW-1185">Reference proteome</keyword>
<organism evidence="3 4">
    <name type="scientific">Alkalimonas delamerensis</name>
    <dbReference type="NCBI Taxonomy" id="265981"/>
    <lineage>
        <taxon>Bacteria</taxon>
        <taxon>Pseudomonadati</taxon>
        <taxon>Pseudomonadota</taxon>
        <taxon>Gammaproteobacteria</taxon>
        <taxon>Alkalimonas</taxon>
    </lineage>
</organism>
<evidence type="ECO:0000313" key="3">
    <source>
        <dbReference type="EMBL" id="MDP4528636.1"/>
    </source>
</evidence>
<dbReference type="CDD" id="cd01324">
    <property type="entry name" value="cbb3_Oxidase_CcoQ"/>
    <property type="match status" value="1"/>
</dbReference>